<dbReference type="InterPro" id="IPR036390">
    <property type="entry name" value="WH_DNA-bd_sf"/>
</dbReference>
<dbReference type="Gene3D" id="1.10.10.10">
    <property type="entry name" value="Winged helix-like DNA-binding domain superfamily/Winged helix DNA-binding domain"/>
    <property type="match status" value="1"/>
</dbReference>
<dbReference type="AlphaFoldDB" id="A0A009TJ10"/>
<dbReference type="GO" id="GO:0003676">
    <property type="term" value="F:nucleic acid binding"/>
    <property type="evidence" value="ECO:0007669"/>
    <property type="project" value="InterPro"/>
</dbReference>
<gene>
    <name evidence="3" type="ORF">J529_1940</name>
</gene>
<name>A0A009TJ10_ACIBA</name>
<comment type="caution">
    <text evidence="3">The sequence shown here is derived from an EMBL/GenBank/DDBJ whole genome shotgun (WGS) entry which is preliminary data.</text>
</comment>
<dbReference type="InterPro" id="IPR011856">
    <property type="entry name" value="tRNA_endonuc-like_dom_sf"/>
</dbReference>
<dbReference type="InterPro" id="IPR014832">
    <property type="entry name" value="TnsA_C"/>
</dbReference>
<evidence type="ECO:0000313" key="3">
    <source>
        <dbReference type="EMBL" id="EXC51408.1"/>
    </source>
</evidence>
<dbReference type="RefSeq" id="WP_032068317.1">
    <property type="nucleotide sequence ID" value="NZ_JEXJ01000026.1"/>
</dbReference>
<sequence length="277" mass="33055">MANFKNTQNHELKIQKWIKEGRGQGFGNSYKPWLTIRDVSSEGRSHRVFGHKSQRTHHLLSDLELSTFLLLEWHSTTIDIREQYPLDLEQTLEIAKTIRIPHPRFGKHYQIMTSDFLVDTHNSITPKFVVQVKYSNALNDPRTIEKIEIERQYWKQQNIPFYIFTEHQVPKTVSQNIQWLYSSINTMELSEQDTLDKLNFYSDIFIKHKSKKINELARIIDQKYHFELGQSLREIRDLLAQRYFIFDLNISFKDLNTDHIQLGELNIWNEVLHAENQ</sequence>
<feature type="domain" description="TnsA endonuclease N-terminal" evidence="2">
    <location>
        <begin position="75"/>
        <end position="166"/>
    </location>
</feature>
<reference evidence="3 4" key="1">
    <citation type="submission" date="2014-02" db="EMBL/GenBank/DDBJ databases">
        <title>Comparative genomics and transcriptomics to identify genetic mechanisms underlying the emergence of carbapenem resistant Acinetobacter baumannii (CRAb).</title>
        <authorList>
            <person name="Harris A.D."/>
            <person name="Johnson K.J."/>
            <person name="George J."/>
            <person name="Shefchek K."/>
            <person name="Daugherty S.C."/>
            <person name="Parankush S."/>
            <person name="Sadzewicz L."/>
            <person name="Tallon L."/>
            <person name="Sengamalay N."/>
            <person name="Hazen T.H."/>
            <person name="Rasko D.A."/>
        </authorList>
    </citation>
    <scope>NUCLEOTIDE SEQUENCE [LARGE SCALE GENOMIC DNA]</scope>
    <source>
        <strain evidence="3 4">99063</strain>
    </source>
</reference>
<dbReference type="EMBL" id="JEXJ01000026">
    <property type="protein sequence ID" value="EXC51408.1"/>
    <property type="molecule type" value="Genomic_DNA"/>
</dbReference>
<feature type="domain" description="TnsA endonuclease C-terminal" evidence="1">
    <location>
        <begin position="168"/>
        <end position="248"/>
    </location>
</feature>
<proteinExistence type="predicted"/>
<dbReference type="Gene3D" id="3.40.1350.10">
    <property type="match status" value="1"/>
</dbReference>
<dbReference type="Pfam" id="PF08722">
    <property type="entry name" value="Tn7_TnsA-like_N"/>
    <property type="match status" value="1"/>
</dbReference>
<dbReference type="InterPro" id="IPR036388">
    <property type="entry name" value="WH-like_DNA-bd_sf"/>
</dbReference>
<dbReference type="InterPro" id="IPR011335">
    <property type="entry name" value="Restrct_endonuc-II-like"/>
</dbReference>
<dbReference type="Pfam" id="PF08721">
    <property type="entry name" value="Tn7_Tnp_TnsA_C"/>
    <property type="match status" value="1"/>
</dbReference>
<dbReference type="CDD" id="cd22362">
    <property type="entry name" value="TnsA_endonuclease-like"/>
    <property type="match status" value="1"/>
</dbReference>
<dbReference type="PATRIC" id="fig|1310630.3.peg.1896"/>
<dbReference type="SUPFAM" id="SSF46785">
    <property type="entry name" value="Winged helix' DNA-binding domain"/>
    <property type="match status" value="1"/>
</dbReference>
<dbReference type="SUPFAM" id="SSF52980">
    <property type="entry name" value="Restriction endonuclease-like"/>
    <property type="match status" value="1"/>
</dbReference>
<protein>
    <submittedName>
        <fullName evidence="3">Transposon Tn7 transposition protein tnsA</fullName>
    </submittedName>
</protein>
<evidence type="ECO:0000259" key="1">
    <source>
        <dbReference type="Pfam" id="PF08721"/>
    </source>
</evidence>
<accession>A0A009TJ10</accession>
<evidence type="ECO:0000259" key="2">
    <source>
        <dbReference type="Pfam" id="PF08722"/>
    </source>
</evidence>
<dbReference type="Proteomes" id="UP000020735">
    <property type="component" value="Unassembled WGS sequence"/>
</dbReference>
<dbReference type="InterPro" id="IPR014833">
    <property type="entry name" value="TnsA_N"/>
</dbReference>
<organism evidence="3 4">
    <name type="scientific">Acinetobacter baumannii 99063</name>
    <dbReference type="NCBI Taxonomy" id="1310630"/>
    <lineage>
        <taxon>Bacteria</taxon>
        <taxon>Pseudomonadati</taxon>
        <taxon>Pseudomonadota</taxon>
        <taxon>Gammaproteobacteria</taxon>
        <taxon>Moraxellales</taxon>
        <taxon>Moraxellaceae</taxon>
        <taxon>Acinetobacter</taxon>
        <taxon>Acinetobacter calcoaceticus/baumannii complex</taxon>
    </lineage>
</organism>
<evidence type="ECO:0000313" key="4">
    <source>
        <dbReference type="Proteomes" id="UP000020735"/>
    </source>
</evidence>